<dbReference type="OrthoDB" id="9783989at2"/>
<dbReference type="GO" id="GO:0008713">
    <property type="term" value="F:ADP-heptose-lipopolysaccharide heptosyltransferase activity"/>
    <property type="evidence" value="ECO:0007669"/>
    <property type="project" value="TreeGrafter"/>
</dbReference>
<evidence type="ECO:0000256" key="2">
    <source>
        <dbReference type="ARBA" id="ARBA00022679"/>
    </source>
</evidence>
<evidence type="ECO:0000256" key="1">
    <source>
        <dbReference type="ARBA" id="ARBA00022676"/>
    </source>
</evidence>
<gene>
    <name evidence="3" type="ORF">LK10_12105</name>
</gene>
<dbReference type="STRING" id="1338436.LK10_12105"/>
<dbReference type="AlphaFoldDB" id="A0A0B2AKW6"/>
<organism evidence="3 4">
    <name type="scientific">Sinomonas humi</name>
    <dbReference type="NCBI Taxonomy" id="1338436"/>
    <lineage>
        <taxon>Bacteria</taxon>
        <taxon>Bacillati</taxon>
        <taxon>Actinomycetota</taxon>
        <taxon>Actinomycetes</taxon>
        <taxon>Micrococcales</taxon>
        <taxon>Micrococcaceae</taxon>
        <taxon>Sinomonas</taxon>
    </lineage>
</organism>
<dbReference type="Gene3D" id="3.40.50.2000">
    <property type="entry name" value="Glycogen Phosphorylase B"/>
    <property type="match status" value="2"/>
</dbReference>
<dbReference type="GO" id="GO:0009244">
    <property type="term" value="P:lipopolysaccharide core region biosynthetic process"/>
    <property type="evidence" value="ECO:0007669"/>
    <property type="project" value="TreeGrafter"/>
</dbReference>
<dbReference type="CDD" id="cd03789">
    <property type="entry name" value="GT9_LPS_heptosyltransferase"/>
    <property type="match status" value="1"/>
</dbReference>
<dbReference type="PANTHER" id="PTHR30160:SF1">
    <property type="entry name" value="LIPOPOLYSACCHARIDE 1,2-N-ACETYLGLUCOSAMINETRANSFERASE-RELATED"/>
    <property type="match status" value="1"/>
</dbReference>
<dbReference type="SUPFAM" id="SSF53756">
    <property type="entry name" value="UDP-Glycosyltransferase/glycogen phosphorylase"/>
    <property type="match status" value="1"/>
</dbReference>
<evidence type="ECO:0000313" key="4">
    <source>
        <dbReference type="Proteomes" id="UP000030982"/>
    </source>
</evidence>
<keyword evidence="2 3" id="KW-0808">Transferase</keyword>
<dbReference type="EMBL" id="JTDL01000120">
    <property type="protein sequence ID" value="KHL02563.1"/>
    <property type="molecule type" value="Genomic_DNA"/>
</dbReference>
<keyword evidence="4" id="KW-1185">Reference proteome</keyword>
<sequence>MRRVLVARLDSLGDVVLSGPAIRAVAAKAEVVLLTGPRGAAVATMLPGVTEHLVWDCPWIANPAPAATPRHVRRLERLLDHAGIDEAIILTSFHQSALPLAFELRLTGVPRITALSEDYPGSLLDVRLTSRDLPWKLHEVDRALGIAAAAGFPRPADDDGLPALLPQPRTSARPSGEYVVVHPGADAPARTWPAEHAAQLVSMLAAEGFRVVVTGNDDERELTARVAGSHGIDAGGATDLRGLVDLLAGASAVVAGNTGPAHVAAAVRTPVVSLFSPVVAAGTWAPRGSAVEVLGDQSAACAGSRARICPLPGHPCLAGVTPHEVLRAVERLVSHNTKAVPV</sequence>
<proteinExistence type="predicted"/>
<dbReference type="PANTHER" id="PTHR30160">
    <property type="entry name" value="TETRAACYLDISACCHARIDE 4'-KINASE-RELATED"/>
    <property type="match status" value="1"/>
</dbReference>
<dbReference type="GO" id="GO:0005829">
    <property type="term" value="C:cytosol"/>
    <property type="evidence" value="ECO:0007669"/>
    <property type="project" value="TreeGrafter"/>
</dbReference>
<dbReference type="InterPro" id="IPR051199">
    <property type="entry name" value="LPS_LOS_Heptosyltrfase"/>
</dbReference>
<dbReference type="Proteomes" id="UP000030982">
    <property type="component" value="Unassembled WGS sequence"/>
</dbReference>
<comment type="caution">
    <text evidence="3">The sequence shown here is derived from an EMBL/GenBank/DDBJ whole genome shotgun (WGS) entry which is preliminary data.</text>
</comment>
<reference evidence="3 4" key="1">
    <citation type="submission" date="2014-09" db="EMBL/GenBank/DDBJ databases">
        <title>Genome sequence of Sinomonas sp. MUSC 117.</title>
        <authorList>
            <person name="Lee L.-H."/>
        </authorList>
    </citation>
    <scope>NUCLEOTIDE SEQUENCE [LARGE SCALE GENOMIC DNA]</scope>
    <source>
        <strain evidence="3 4">MUSC 117</strain>
    </source>
</reference>
<dbReference type="InterPro" id="IPR002201">
    <property type="entry name" value="Glyco_trans_9"/>
</dbReference>
<dbReference type="Pfam" id="PF01075">
    <property type="entry name" value="Glyco_transf_9"/>
    <property type="match status" value="1"/>
</dbReference>
<name>A0A0B2AKW6_9MICC</name>
<protein>
    <submittedName>
        <fullName evidence="3">Glycosyl transferase</fullName>
    </submittedName>
</protein>
<keyword evidence="1" id="KW-0328">Glycosyltransferase</keyword>
<dbReference type="RefSeq" id="WP_043123973.1">
    <property type="nucleotide sequence ID" value="NZ_JTDL01000120.1"/>
</dbReference>
<accession>A0A0B2AKW6</accession>
<evidence type="ECO:0000313" key="3">
    <source>
        <dbReference type="EMBL" id="KHL02563.1"/>
    </source>
</evidence>